<dbReference type="Gene3D" id="2.60.40.290">
    <property type="match status" value="1"/>
</dbReference>
<dbReference type="InterPro" id="IPR016288">
    <property type="entry name" value="Beta_cellobiohydrolase"/>
</dbReference>
<dbReference type="InterPro" id="IPR018366">
    <property type="entry name" value="CBM2_CS"/>
</dbReference>
<evidence type="ECO:0000313" key="13">
    <source>
        <dbReference type="Proteomes" id="UP000289954"/>
    </source>
</evidence>
<dbReference type="SUPFAM" id="SSF51989">
    <property type="entry name" value="Glycosyl hydrolases family 6, cellulases"/>
    <property type="match status" value="1"/>
</dbReference>
<dbReference type="InterPro" id="IPR008965">
    <property type="entry name" value="CBM2/CBM3_carb-bd_dom_sf"/>
</dbReference>
<protein>
    <recommendedName>
        <fullName evidence="9">Glucanase</fullName>
        <ecNumber evidence="9">3.2.1.-</ecNumber>
    </recommendedName>
</protein>
<keyword evidence="2 9" id="KW-0378">Hydrolase</keyword>
<dbReference type="InterPro" id="IPR012291">
    <property type="entry name" value="CBM2_carb-bd_dom_sf"/>
</dbReference>
<dbReference type="PRINTS" id="PR00733">
    <property type="entry name" value="GLHYDRLASE6"/>
</dbReference>
<evidence type="ECO:0000256" key="5">
    <source>
        <dbReference type="ARBA" id="ARBA00023277"/>
    </source>
</evidence>
<dbReference type="RefSeq" id="WP_130781074.1">
    <property type="nucleotide sequence ID" value="NZ_BIMR01000100.1"/>
</dbReference>
<dbReference type="InterPro" id="IPR003961">
    <property type="entry name" value="FN3_dom"/>
</dbReference>
<evidence type="ECO:0000256" key="9">
    <source>
        <dbReference type="RuleBase" id="RU361186"/>
    </source>
</evidence>
<feature type="domain" description="Fibronectin type-III" evidence="10">
    <location>
        <begin position="484"/>
        <end position="569"/>
    </location>
</feature>
<reference evidence="12 13" key="1">
    <citation type="submission" date="2019-01" db="EMBL/GenBank/DDBJ databases">
        <title>Draft genome sequence of Cellulomonas takizawaensis strain TKZ-21.</title>
        <authorList>
            <person name="Yamamura H."/>
            <person name="Hayashi T."/>
            <person name="Hamada M."/>
            <person name="Serisawa Y."/>
            <person name="Matsuyama K."/>
            <person name="Nakagawa Y."/>
            <person name="Otoguro M."/>
            <person name="Yanagida F."/>
            <person name="Hayakawa M."/>
        </authorList>
    </citation>
    <scope>NUCLEOTIDE SEQUENCE [LARGE SCALE GENOMIC DNA]</scope>
    <source>
        <strain evidence="12 13">NBRC12680</strain>
    </source>
</reference>
<dbReference type="AlphaFoldDB" id="A0A402DQT8"/>
<feature type="domain" description="Fibronectin type-III" evidence="10">
    <location>
        <begin position="677"/>
        <end position="765"/>
    </location>
</feature>
<keyword evidence="3 9" id="KW-0136">Cellulose degradation</keyword>
<dbReference type="SMART" id="SM00637">
    <property type="entry name" value="CBD_II"/>
    <property type="match status" value="1"/>
</dbReference>
<dbReference type="GO" id="GO:0004553">
    <property type="term" value="F:hydrolase activity, hydrolyzing O-glycosyl compounds"/>
    <property type="evidence" value="ECO:0007669"/>
    <property type="project" value="InterPro"/>
</dbReference>
<evidence type="ECO:0000256" key="8">
    <source>
        <dbReference type="PROSITE-ProRule" id="PRU10057"/>
    </source>
</evidence>
<evidence type="ECO:0000256" key="2">
    <source>
        <dbReference type="ARBA" id="ARBA00022801"/>
    </source>
</evidence>
<evidence type="ECO:0000256" key="6">
    <source>
        <dbReference type="ARBA" id="ARBA00023295"/>
    </source>
</evidence>
<dbReference type="PANTHER" id="PTHR34876">
    <property type="match status" value="1"/>
</dbReference>
<keyword evidence="4" id="KW-1015">Disulfide bond</keyword>
<dbReference type="InterPro" id="IPR036434">
    <property type="entry name" value="Beta_cellobiohydrolase_sf"/>
</dbReference>
<proteinExistence type="inferred from homology"/>
<evidence type="ECO:0000256" key="3">
    <source>
        <dbReference type="ARBA" id="ARBA00023001"/>
    </source>
</evidence>
<evidence type="ECO:0000259" key="11">
    <source>
        <dbReference type="PROSITE" id="PS51173"/>
    </source>
</evidence>
<dbReference type="PROSITE" id="PS50853">
    <property type="entry name" value="FN3"/>
    <property type="match status" value="3"/>
</dbReference>
<organism evidence="12 13">
    <name type="scientific">Cellulomonas biazotea</name>
    <dbReference type="NCBI Taxonomy" id="1709"/>
    <lineage>
        <taxon>Bacteria</taxon>
        <taxon>Bacillati</taxon>
        <taxon>Actinomycetota</taxon>
        <taxon>Actinomycetes</taxon>
        <taxon>Micrococcales</taxon>
        <taxon>Cellulomonadaceae</taxon>
        <taxon>Cellulomonas</taxon>
    </lineage>
</organism>
<dbReference type="PROSITE" id="PS00561">
    <property type="entry name" value="CBM2_A"/>
    <property type="match status" value="1"/>
</dbReference>
<feature type="chain" id="PRO_5018810361" description="Glucanase" evidence="9">
    <location>
        <begin position="41"/>
        <end position="873"/>
    </location>
</feature>
<dbReference type="GO" id="GO:0030245">
    <property type="term" value="P:cellulose catabolic process"/>
    <property type="evidence" value="ECO:0007669"/>
    <property type="project" value="UniProtKB-KW"/>
</dbReference>
<dbReference type="Proteomes" id="UP000289954">
    <property type="component" value="Unassembled WGS sequence"/>
</dbReference>
<evidence type="ECO:0000313" key="12">
    <source>
        <dbReference type="EMBL" id="GCE76484.1"/>
    </source>
</evidence>
<dbReference type="Pfam" id="PF00041">
    <property type="entry name" value="fn3"/>
    <property type="match status" value="3"/>
</dbReference>
<name>A0A402DQT8_9CELL</name>
<comment type="similarity">
    <text evidence="9">Belongs to the glycosyl hydrolase family 6.</text>
</comment>
<dbReference type="SMART" id="SM00060">
    <property type="entry name" value="FN3"/>
    <property type="match status" value="3"/>
</dbReference>
<feature type="domain" description="CBM2" evidence="11">
    <location>
        <begin position="764"/>
        <end position="873"/>
    </location>
</feature>
<dbReference type="Pfam" id="PF01341">
    <property type="entry name" value="Glyco_hydro_6"/>
    <property type="match status" value="1"/>
</dbReference>
<evidence type="ECO:0000256" key="4">
    <source>
        <dbReference type="ARBA" id="ARBA00023157"/>
    </source>
</evidence>
<evidence type="ECO:0000256" key="7">
    <source>
        <dbReference type="ARBA" id="ARBA00023326"/>
    </source>
</evidence>
<dbReference type="Gene3D" id="2.60.40.10">
    <property type="entry name" value="Immunoglobulins"/>
    <property type="match status" value="3"/>
</dbReference>
<dbReference type="Gene3D" id="3.20.20.40">
    <property type="entry name" value="1, 4-beta cellobiohydrolase"/>
    <property type="match status" value="1"/>
</dbReference>
<dbReference type="InterPro" id="IPR001524">
    <property type="entry name" value="Glyco_hydro_6_CS"/>
</dbReference>
<accession>A0A402DQT8</accession>
<dbReference type="PANTHER" id="PTHR34876:SF4">
    <property type="entry name" value="1,4-BETA-D-GLUCAN CELLOBIOHYDROLASE C-RELATED"/>
    <property type="match status" value="1"/>
</dbReference>
<dbReference type="EMBL" id="BIMR01000100">
    <property type="protein sequence ID" value="GCE76484.1"/>
    <property type="molecule type" value="Genomic_DNA"/>
</dbReference>
<dbReference type="CDD" id="cd00063">
    <property type="entry name" value="FN3"/>
    <property type="match status" value="1"/>
</dbReference>
<dbReference type="InterPro" id="IPR036116">
    <property type="entry name" value="FN3_sf"/>
</dbReference>
<dbReference type="PRINTS" id="PR00014">
    <property type="entry name" value="FNTYPEIII"/>
</dbReference>
<dbReference type="InterPro" id="IPR001919">
    <property type="entry name" value="CBD2"/>
</dbReference>
<dbReference type="PROSITE" id="PS00656">
    <property type="entry name" value="GLYCOSYL_HYDROL_F6_2"/>
    <property type="match status" value="1"/>
</dbReference>
<sequence length="873" mass="89833">MSTHRKPAGVRRRLRAVATAATATALAVVPLTSLATGASAAPTHVDNPYAGAVQYVNPTWAASVNAAAGRQSADPTLAAKMRTVAGQPTAVWMDRISAITGNADGNGLKFHLDNAVTQQKAAGKPLVFNLVIYDLPGRDCYALASNGELPATDAGLARYKTEYIDPIADLLDNPEYENIRIAATIEPDSLPNLVTNMSQPECQQSAPYYRQGVKYALDKLHAIPNVYNYIDIGHSGWLGWDSNAGPAATLFAEVAKSTTAGFASIDGFVSDVANTTPLEEPYLPDSSLTINNNPIRSSKFYEWNFDFDEVDFAAHMHRLLVAAGFPSTLGMLVDTSRNGWGGPNRPTAVSTSTDINTYVDQSRVDRRVHRGAWCNPLGAGIGRFPEASPSGYAASYIDAFVWIKPPGESDGASTDIPNDQGKRFDRMCDPTFVSPKLSNQLTGATPNAPLAGQWFEEQFVTLVKNAYPVIGGTTPVEDTQAPSVPSGLTAGTTTSTSVPLTWTASTDNVAVTGYDVYRGTTLVATATSTSYTVTGLSPATAYSFTVRAKDAAGNVSAASTAVSATTQSGTVTDTTAPSVPTGLTAGTTTTTTVPLSWNASTDNTGGSGVAGYEVLRGSTVVATTTSTSYTVTGLTAGTAYSFSVRAKDVAGNTSAASAAVSATTKTDTVVDTTAPSVPTGLAAGSATTSSIPLSWNASTDNAGGSGVAGYEVYRGTTLLATVTTTSYTATGLTAGTTYAFTVKAKDVAGNISAATAALSASTLPSNPTGGCTVKYTASSWNTGFTGSVKVTNNGTSALNGWTLGFSFANGQQVTQGWSAEWSQSGAAVTAKNAAWNGTLAAGGSVDVGFNGSHTGTNNAPTAFTLNGVACTVA</sequence>
<evidence type="ECO:0000256" key="1">
    <source>
        <dbReference type="ARBA" id="ARBA00022729"/>
    </source>
</evidence>
<dbReference type="EC" id="3.2.1.-" evidence="9"/>
<keyword evidence="13" id="KW-1185">Reference proteome</keyword>
<feature type="domain" description="Fibronectin type-III" evidence="10">
    <location>
        <begin position="579"/>
        <end position="667"/>
    </location>
</feature>
<keyword evidence="1 9" id="KW-0732">Signal</keyword>
<dbReference type="SUPFAM" id="SSF49265">
    <property type="entry name" value="Fibronectin type III"/>
    <property type="match status" value="2"/>
</dbReference>
<dbReference type="PROSITE" id="PS51173">
    <property type="entry name" value="CBM2"/>
    <property type="match status" value="1"/>
</dbReference>
<dbReference type="InterPro" id="IPR013783">
    <property type="entry name" value="Ig-like_fold"/>
</dbReference>
<keyword evidence="5 9" id="KW-0119">Carbohydrate metabolism</keyword>
<dbReference type="SUPFAM" id="SSF49384">
    <property type="entry name" value="Carbohydrate-binding domain"/>
    <property type="match status" value="1"/>
</dbReference>
<dbReference type="Pfam" id="PF00553">
    <property type="entry name" value="CBM_2"/>
    <property type="match status" value="1"/>
</dbReference>
<dbReference type="GO" id="GO:0030247">
    <property type="term" value="F:polysaccharide binding"/>
    <property type="evidence" value="ECO:0007669"/>
    <property type="project" value="UniProtKB-UniRule"/>
</dbReference>
<evidence type="ECO:0000259" key="10">
    <source>
        <dbReference type="PROSITE" id="PS50853"/>
    </source>
</evidence>
<feature type="active site" description="Proton donor" evidence="8">
    <location>
        <position position="188"/>
    </location>
</feature>
<feature type="signal peptide" evidence="9">
    <location>
        <begin position="1"/>
        <end position="40"/>
    </location>
</feature>
<keyword evidence="7 9" id="KW-0624">Polysaccharide degradation</keyword>
<comment type="caution">
    <text evidence="12">The sequence shown here is derived from an EMBL/GenBank/DDBJ whole genome shotgun (WGS) entry which is preliminary data.</text>
</comment>
<gene>
    <name evidence="12" type="ORF">CBZ_15400</name>
</gene>
<keyword evidence="6 9" id="KW-0326">Glycosidase</keyword>
<dbReference type="FunFam" id="2.60.40.10:FF:001114">
    <property type="entry name" value="Chitinase A1"/>
    <property type="match status" value="1"/>
</dbReference>
<dbReference type="OrthoDB" id="309899at2"/>